<evidence type="ECO:0000256" key="1">
    <source>
        <dbReference type="SAM" id="Phobius"/>
    </source>
</evidence>
<keyword evidence="1 3" id="KW-0812">Transmembrane</keyword>
<organism evidence="3 4">
    <name type="scientific">Tieghemostelium lacteum</name>
    <name type="common">Slime mold</name>
    <name type="synonym">Dictyostelium lacteum</name>
    <dbReference type="NCBI Taxonomy" id="361077"/>
    <lineage>
        <taxon>Eukaryota</taxon>
        <taxon>Amoebozoa</taxon>
        <taxon>Evosea</taxon>
        <taxon>Eumycetozoa</taxon>
        <taxon>Dictyostelia</taxon>
        <taxon>Dictyosteliales</taxon>
        <taxon>Raperosteliaceae</taxon>
        <taxon>Tieghemostelium</taxon>
    </lineage>
</organism>
<dbReference type="Proteomes" id="UP000076078">
    <property type="component" value="Unassembled WGS sequence"/>
</dbReference>
<sequence>MKIKIVLHLLIIYLIFVNNVSADIKTARKVSATYDLWSDNIWTPAGTPTGADDAKIPVNGHTVVIAGTAVVNSVVVGNTTNSSVKSVLHAASDISTNNIDIQAGSQLIFNNLDEPFTPYTMTLFSPGYYLNTYGLTAFLEETKWLITGPGINHLRPNAEMQNSGITTFDTTFVTNTNSTLHNWGTLLCSGDVSLLTGIHKIYAGSVNQFVNNMTLGNNALYQTFPTASVTTNGHVQAFGNALLYYNGTTIKSTAVNFNKSDPNPPVSSMTFFELSENAILGLLGGSVYTIDGLFTNLFNQAQIVMGSSTLLANNTILVRDNGLFSMEAGSVFNSTGFLMFNINSTLEASDSTMTIIDNTLGLFNTSRGILKNTVLSIKVVETVRGVLGVFDDASLSFYENSQFLLDGVFLVYNQGKMLIDKSKFIVKNLFFLDNNGVVGVTGGSLMNIENAFAVRGNATFILMDSVLSVTSNITFYSTSTFTIANSSVSVNGFFEYNVVGDGLSVVQASNITVSSGYFSNYGVMAMENTNVFTHSNFSNFALLESTQSNFTVEAGVFYSSKSFHGSNSRIQVNNGLVQVESNSIFNCIDCEITILNGYFKQGVNATINLNNTEFTNQQGSVEASGNINLFGGRIANGGEFTLKADITPLSGGETAKVTNTGTFSITGSVTSNIQAPFSNNGKVNVEQSTNFKELTQEAGSFKLLKNSKVQSELFVINGGDVSGSGTIKAPTVSVVQGSFGTSNSPDKITVDGDFEHHPESEMVVTLDSEDNTFINITQNAILNGTLVIRVDESLLNATTTNTTTPVVQFNSTQGTFKKIQVVTYNKDTGKSTLVADDCKIKTEKAQTSFAVLLTPNDEREQCSGSASSESTTTSSSKKKISNGAIIGIVVGIVGAAGIVCAIYFIKHKTDGQLLTSKLRNLTGKK</sequence>
<dbReference type="AlphaFoldDB" id="A0A151ZEX1"/>
<dbReference type="PANTHER" id="PTHR35035">
    <property type="entry name" value="DISCOIDIN-INDUCING COMPLEX SUBUNIT B"/>
    <property type="match status" value="1"/>
</dbReference>
<reference evidence="3 4" key="1">
    <citation type="submission" date="2015-12" db="EMBL/GenBank/DDBJ databases">
        <title>Dictyostelia acquired genes for synthesis and detection of signals that induce cell-type specialization by lateral gene transfer from prokaryotes.</title>
        <authorList>
            <person name="Gloeckner G."/>
            <person name="Schaap P."/>
        </authorList>
    </citation>
    <scope>NUCLEOTIDE SEQUENCE [LARGE SCALE GENOMIC DNA]</scope>
    <source>
        <strain evidence="3 4">TK</strain>
    </source>
</reference>
<evidence type="ECO:0000313" key="4">
    <source>
        <dbReference type="Proteomes" id="UP000076078"/>
    </source>
</evidence>
<accession>A0A151ZEX1</accession>
<dbReference type="EMBL" id="LODT01000029">
    <property type="protein sequence ID" value="KYQ92467.1"/>
    <property type="molecule type" value="Genomic_DNA"/>
</dbReference>
<feature type="signal peptide" evidence="2">
    <location>
        <begin position="1"/>
        <end position="22"/>
    </location>
</feature>
<comment type="caution">
    <text evidence="3">The sequence shown here is derived from an EMBL/GenBank/DDBJ whole genome shotgun (WGS) entry which is preliminary data.</text>
</comment>
<keyword evidence="1" id="KW-0472">Membrane</keyword>
<protein>
    <submittedName>
        <fullName evidence="3">Putative transmembrane protein</fullName>
    </submittedName>
</protein>
<feature type="transmembrane region" description="Helical" evidence="1">
    <location>
        <begin position="884"/>
        <end position="905"/>
    </location>
</feature>
<dbReference type="InterPro" id="IPR053370">
    <property type="entry name" value="QS_Complex_Regulator"/>
</dbReference>
<keyword evidence="1" id="KW-1133">Transmembrane helix</keyword>
<keyword evidence="4" id="KW-1185">Reference proteome</keyword>
<keyword evidence="2" id="KW-0732">Signal</keyword>
<gene>
    <name evidence="3" type="ORF">DLAC_06451</name>
</gene>
<dbReference type="OrthoDB" id="21578at2759"/>
<proteinExistence type="predicted"/>
<dbReference type="OMA" id="CIDCEIT"/>
<dbReference type="FunCoup" id="A0A151ZEX1">
    <property type="interactions" value="734"/>
</dbReference>
<evidence type="ECO:0000256" key="2">
    <source>
        <dbReference type="SAM" id="SignalP"/>
    </source>
</evidence>
<dbReference type="PANTHER" id="PTHR35035:SF3">
    <property type="entry name" value="DISCOIDIN-INDUCING COMPLEX SUBUNIT B"/>
    <property type="match status" value="1"/>
</dbReference>
<name>A0A151ZEX1_TIELA</name>
<dbReference type="InParanoid" id="A0A151ZEX1"/>
<feature type="chain" id="PRO_5007593229" evidence="2">
    <location>
        <begin position="23"/>
        <end position="925"/>
    </location>
</feature>
<evidence type="ECO:0000313" key="3">
    <source>
        <dbReference type="EMBL" id="KYQ92467.1"/>
    </source>
</evidence>